<protein>
    <submittedName>
        <fullName evidence="6">Bifunctional NAD(P)/FAD-dependent oxidoreductase/class I SAM-dependent methyltransferase</fullName>
    </submittedName>
</protein>
<dbReference type="GO" id="GO:0008168">
    <property type="term" value="F:methyltransferase activity"/>
    <property type="evidence" value="ECO:0007669"/>
    <property type="project" value="UniProtKB-KW"/>
</dbReference>
<dbReference type="Pfam" id="PF13649">
    <property type="entry name" value="Methyltransf_25"/>
    <property type="match status" value="1"/>
</dbReference>
<evidence type="ECO:0000256" key="2">
    <source>
        <dbReference type="ARBA" id="ARBA00023002"/>
    </source>
</evidence>
<dbReference type="RefSeq" id="WP_345715332.1">
    <property type="nucleotide sequence ID" value="NZ_BAABFP010000002.1"/>
</dbReference>
<dbReference type="Pfam" id="PF07992">
    <property type="entry name" value="Pyr_redox_2"/>
    <property type="match status" value="1"/>
</dbReference>
<organism evidence="6 7">
    <name type="scientific">Angustibacter luteus</name>
    <dbReference type="NCBI Taxonomy" id="658456"/>
    <lineage>
        <taxon>Bacteria</taxon>
        <taxon>Bacillati</taxon>
        <taxon>Actinomycetota</taxon>
        <taxon>Actinomycetes</taxon>
        <taxon>Kineosporiales</taxon>
        <taxon>Kineosporiaceae</taxon>
    </lineage>
</organism>
<dbReference type="InterPro" id="IPR050097">
    <property type="entry name" value="Ferredoxin-NADP_redctase_2"/>
</dbReference>
<feature type="domain" description="FAD/NAD(P)-binding" evidence="4">
    <location>
        <begin position="5"/>
        <end position="290"/>
    </location>
</feature>
<dbReference type="InterPro" id="IPR029063">
    <property type="entry name" value="SAM-dependent_MTases_sf"/>
</dbReference>
<dbReference type="InterPro" id="IPR023753">
    <property type="entry name" value="FAD/NAD-binding_dom"/>
</dbReference>
<keyword evidence="6" id="KW-0808">Transferase</keyword>
<keyword evidence="7" id="KW-1185">Reference proteome</keyword>
<dbReference type="InterPro" id="IPR036188">
    <property type="entry name" value="FAD/NAD-bd_sf"/>
</dbReference>
<dbReference type="Proteomes" id="UP001596189">
    <property type="component" value="Unassembled WGS sequence"/>
</dbReference>
<dbReference type="PANTHER" id="PTHR48105">
    <property type="entry name" value="THIOREDOXIN REDUCTASE 1-RELATED-RELATED"/>
    <property type="match status" value="1"/>
</dbReference>
<evidence type="ECO:0000313" key="6">
    <source>
        <dbReference type="EMBL" id="MFC6007980.1"/>
    </source>
</evidence>
<evidence type="ECO:0000259" key="4">
    <source>
        <dbReference type="Pfam" id="PF07992"/>
    </source>
</evidence>
<name>A0ABW1JG24_9ACTN</name>
<evidence type="ECO:0000256" key="3">
    <source>
        <dbReference type="ARBA" id="ARBA00048132"/>
    </source>
</evidence>
<comment type="caution">
    <text evidence="6">The sequence shown here is derived from an EMBL/GenBank/DDBJ whole genome shotgun (WGS) entry which is preliminary data.</text>
</comment>
<feature type="domain" description="Methyltransferase" evidence="5">
    <location>
        <begin position="365"/>
        <end position="460"/>
    </location>
</feature>
<evidence type="ECO:0000259" key="5">
    <source>
        <dbReference type="Pfam" id="PF13649"/>
    </source>
</evidence>
<dbReference type="Gene3D" id="3.40.50.150">
    <property type="entry name" value="Vaccinia Virus protein VP39"/>
    <property type="match status" value="1"/>
</dbReference>
<dbReference type="SUPFAM" id="SSF53335">
    <property type="entry name" value="S-adenosyl-L-methionine-dependent methyltransferases"/>
    <property type="match status" value="1"/>
</dbReference>
<dbReference type="CDD" id="cd02440">
    <property type="entry name" value="AdoMet_MTases"/>
    <property type="match status" value="1"/>
</dbReference>
<keyword evidence="6" id="KW-0489">Methyltransferase</keyword>
<dbReference type="InterPro" id="IPR041698">
    <property type="entry name" value="Methyltransf_25"/>
</dbReference>
<dbReference type="PRINTS" id="PR00368">
    <property type="entry name" value="FADPNR"/>
</dbReference>
<dbReference type="SUPFAM" id="SSF51905">
    <property type="entry name" value="FAD/NAD(P)-binding domain"/>
    <property type="match status" value="1"/>
</dbReference>
<evidence type="ECO:0000256" key="1">
    <source>
        <dbReference type="ARBA" id="ARBA00022630"/>
    </source>
</evidence>
<dbReference type="Gene3D" id="3.50.50.60">
    <property type="entry name" value="FAD/NAD(P)-binding domain"/>
    <property type="match status" value="2"/>
</dbReference>
<evidence type="ECO:0000313" key="7">
    <source>
        <dbReference type="Proteomes" id="UP001596189"/>
    </source>
</evidence>
<gene>
    <name evidence="6" type="ORF">ACFQDO_12665</name>
</gene>
<comment type="catalytic activity">
    <reaction evidence="3">
        <text>[thioredoxin]-dithiol + NADP(+) = [thioredoxin]-disulfide + NADPH + H(+)</text>
        <dbReference type="Rhea" id="RHEA:20345"/>
        <dbReference type="Rhea" id="RHEA-COMP:10698"/>
        <dbReference type="Rhea" id="RHEA-COMP:10700"/>
        <dbReference type="ChEBI" id="CHEBI:15378"/>
        <dbReference type="ChEBI" id="CHEBI:29950"/>
        <dbReference type="ChEBI" id="CHEBI:50058"/>
        <dbReference type="ChEBI" id="CHEBI:57783"/>
        <dbReference type="ChEBI" id="CHEBI:58349"/>
        <dbReference type="EC" id="1.8.1.9"/>
    </reaction>
</comment>
<accession>A0ABW1JG24</accession>
<proteinExistence type="predicted"/>
<dbReference type="GO" id="GO:0032259">
    <property type="term" value="P:methylation"/>
    <property type="evidence" value="ECO:0007669"/>
    <property type="project" value="UniProtKB-KW"/>
</dbReference>
<sequence>MNSTYDVVIVGGGAAGLSGALALARSRRSVLVVDAGSPRNAPAGHVHNYLGREGTSPLELLEIGRAEVASYGGEVVDGEVVSAQTVAVHGGTAFAVTLADGRSVHARRLLVTTGLVDELPDVPGLAQRWGRDVLHCPYCHGWEVRDQAIGVLATSALAVHQALLFRQWSADVTLFSHTTSGPDDEALAQLAARGIRVVDGEVAELVVDDDRLTGARLASGDVVALDALVVGARVHARSAALSSLGIEPAQVHMGDVLIGTLVPADPMGATSVPGVYVAGNVTDPRATVIGSAAAGFNAGAALNADLIMEETAAAVAAGGQHQHGAMEFDEASWEDRYRSADSVWSGRPNAQLVAEVADLEPGSALEVGCGEGADSIWLAERGWRVTGADFSTVALARAAGHAEAAGPAVAERITWTHTDLTRWTAADQRFDLVTAHFMHLPREDRVALFAQLAQAVAPGGTLLIVGHHILDLATTMPRHHVPGMFYPAEEVAETLDPGQWDVVVAEARPRQASDPDGREVTLHDAVLRAVRHG</sequence>
<reference evidence="7" key="1">
    <citation type="journal article" date="2019" name="Int. J. Syst. Evol. Microbiol.">
        <title>The Global Catalogue of Microorganisms (GCM) 10K type strain sequencing project: providing services to taxonomists for standard genome sequencing and annotation.</title>
        <authorList>
            <consortium name="The Broad Institute Genomics Platform"/>
            <consortium name="The Broad Institute Genome Sequencing Center for Infectious Disease"/>
            <person name="Wu L."/>
            <person name="Ma J."/>
        </authorList>
    </citation>
    <scope>NUCLEOTIDE SEQUENCE [LARGE SCALE GENOMIC DNA]</scope>
    <source>
        <strain evidence="7">KACC 14249</strain>
    </source>
</reference>
<dbReference type="EMBL" id="JBHSRD010000004">
    <property type="protein sequence ID" value="MFC6007980.1"/>
    <property type="molecule type" value="Genomic_DNA"/>
</dbReference>
<dbReference type="PRINTS" id="PR00469">
    <property type="entry name" value="PNDRDTASEII"/>
</dbReference>
<keyword evidence="1" id="KW-0285">Flavoprotein</keyword>
<keyword evidence="2" id="KW-0560">Oxidoreductase</keyword>